<organism evidence="2 3">
    <name type="scientific">Aminomonas paucivorans DSM 12260</name>
    <dbReference type="NCBI Taxonomy" id="584708"/>
    <lineage>
        <taxon>Bacteria</taxon>
        <taxon>Thermotogati</taxon>
        <taxon>Synergistota</taxon>
        <taxon>Synergistia</taxon>
        <taxon>Synergistales</taxon>
        <taxon>Synergistaceae</taxon>
        <taxon>Aminomonas</taxon>
    </lineage>
</organism>
<accession>E3CYQ4</accession>
<feature type="transmembrane region" description="Helical" evidence="1">
    <location>
        <begin position="117"/>
        <end position="138"/>
    </location>
</feature>
<keyword evidence="1" id="KW-0472">Membrane</keyword>
<dbReference type="eggNOG" id="COG3872">
    <property type="taxonomic scope" value="Bacteria"/>
</dbReference>
<feature type="transmembrane region" description="Helical" evidence="1">
    <location>
        <begin position="158"/>
        <end position="175"/>
    </location>
</feature>
<dbReference type="HOGENOM" id="CLU_038140_0_0_0"/>
<dbReference type="PaxDb" id="584708-Apau_1257"/>
<dbReference type="OrthoDB" id="9784805at2"/>
<proteinExistence type="predicted"/>
<protein>
    <recommendedName>
        <fullName evidence="4">DUF1385 domain-containing protein</fullName>
    </recommendedName>
</protein>
<dbReference type="AlphaFoldDB" id="E3CYQ4"/>
<dbReference type="STRING" id="584708.Apau_1257"/>
<keyword evidence="1" id="KW-0812">Transmembrane</keyword>
<dbReference type="EMBL" id="CM001022">
    <property type="protein sequence ID" value="EFQ23682.1"/>
    <property type="molecule type" value="Genomic_DNA"/>
</dbReference>
<dbReference type="PANTHER" id="PTHR42867:SF1">
    <property type="entry name" value="MEMBRANE PROTEIN-RELATED"/>
    <property type="match status" value="1"/>
</dbReference>
<dbReference type="PANTHER" id="PTHR42867">
    <property type="entry name" value="MEMBRANE PROTEIN-RELATED"/>
    <property type="match status" value="1"/>
</dbReference>
<keyword evidence="3" id="KW-1185">Reference proteome</keyword>
<evidence type="ECO:0000256" key="1">
    <source>
        <dbReference type="SAM" id="Phobius"/>
    </source>
</evidence>
<name>E3CYQ4_9BACT</name>
<dbReference type="Proteomes" id="UP000005096">
    <property type="component" value="Chromosome"/>
</dbReference>
<gene>
    <name evidence="2" type="ORF">Apau_1257</name>
</gene>
<dbReference type="InterPro" id="IPR010787">
    <property type="entry name" value="DUF1385"/>
</dbReference>
<dbReference type="Pfam" id="PF07136">
    <property type="entry name" value="DUF1385"/>
    <property type="match status" value="1"/>
</dbReference>
<evidence type="ECO:0000313" key="3">
    <source>
        <dbReference type="Proteomes" id="UP000005096"/>
    </source>
</evidence>
<sequence length="316" mass="34856">MKTKHVTLLLSRFFTLMALPWDAPCERLPVGGQAVIEGVLMKGYQQWGLSVREPDGGLWRRSWSVATWVKRFPWDWPVLRGVAVMADMMKTGYRALNLSAQVALGEEEGGFSLTETVLSLVLAIGAVVGLFLLLPLWISEGLGGRWGWSPHGIHAFEGLVRGGVFVAYLALMGCWGEMRRVFAYHGAEHKTINAFEAGEDLTPETALRYSRIHRRCGTSFLLVVVAVSILVFGLAGTGGALWRFSSRIVLLPVVVGLSYEIIRWASKDSLLGRWLLAPALLLQYLTTREPSSDQLEVAIDALRVALGDPLPETQNP</sequence>
<evidence type="ECO:0000313" key="2">
    <source>
        <dbReference type="EMBL" id="EFQ23682.1"/>
    </source>
</evidence>
<feature type="transmembrane region" description="Helical" evidence="1">
    <location>
        <begin position="220"/>
        <end position="242"/>
    </location>
</feature>
<reference evidence="2 3" key="1">
    <citation type="journal article" date="2010" name="Stand. Genomic Sci.">
        <title>Non-contiguous finished genome sequence of Aminomonas paucivorans type strain (GLU-3).</title>
        <authorList>
            <person name="Pitluck S."/>
            <person name="Yasawong M."/>
            <person name="Held B."/>
            <person name="Lapidus A."/>
            <person name="Nolan M."/>
            <person name="Copeland A."/>
            <person name="Lucas S."/>
            <person name="Del Rio T.G."/>
            <person name="Tice H."/>
            <person name="Cheng J.F."/>
            <person name="Chertkov O."/>
            <person name="Goodwin L."/>
            <person name="Tapia R."/>
            <person name="Han C."/>
            <person name="Liolios K."/>
            <person name="Ivanova N."/>
            <person name="Mavromatis K."/>
            <person name="Ovchinnikova G."/>
            <person name="Pati A."/>
            <person name="Chen A."/>
            <person name="Palaniappan K."/>
            <person name="Land M."/>
            <person name="Hauser L."/>
            <person name="Chang Y.J."/>
            <person name="Jeffries C.D."/>
            <person name="Pukall R."/>
            <person name="Spring S."/>
            <person name="Rohde M."/>
            <person name="Sikorski J."/>
            <person name="Goker M."/>
            <person name="Woyke T."/>
            <person name="Bristow J."/>
            <person name="Eisen J.A."/>
            <person name="Markowitz V."/>
            <person name="Hugenholtz P."/>
            <person name="Kyrpides N.C."/>
            <person name="Klenk H.P."/>
        </authorList>
    </citation>
    <scope>NUCLEOTIDE SEQUENCE [LARGE SCALE GENOMIC DNA]</scope>
    <source>
        <strain evidence="2 3">DSM 12260</strain>
    </source>
</reference>
<evidence type="ECO:0008006" key="4">
    <source>
        <dbReference type="Google" id="ProtNLM"/>
    </source>
</evidence>
<dbReference type="RefSeq" id="WP_006300884.1">
    <property type="nucleotide sequence ID" value="NZ_CM001022.1"/>
</dbReference>
<keyword evidence="1" id="KW-1133">Transmembrane helix</keyword>